<proteinExistence type="predicted"/>
<protein>
    <submittedName>
        <fullName evidence="1">Uncharacterized protein</fullName>
    </submittedName>
</protein>
<keyword evidence="2" id="KW-1185">Reference proteome</keyword>
<evidence type="ECO:0000313" key="2">
    <source>
        <dbReference type="Proteomes" id="UP001163321"/>
    </source>
</evidence>
<accession>A0ACC0W446</accession>
<sequence>MLAWNTWKNRRLSGLRKFDKKECVLYGFALFSYSLGAWDSEAAQEVCELIVLFRTSFLCASINVNATELMLRIESMLAEVMSRRIAELVNYLTRNDRDTVLTGLVHLLNATSPEQLEWNEFSEFILDDGQFGSCFEAFDESTSVHYSINLFTGIVLTDGYAPGGLPVDIRQHKRFVSLFGHCNFEVFSTNGVFRTERKYFDRLYDFALEEEELLIQELCAEPSGKIARTLQLCSIDWVQSLRPIFQRNYEDFIHIDCVLFRPKEAKGRQVYFVATFHASDSLSCFKVPFSDHKRPYDEITSCLSDYDWFVKKEKVLVDVFSVLVKLEDVQFLYALRSPAGVLKIELPRFKLMFCLNNMMQLESEEHKGFALASQQQFDDFLPRFSRYLVLMLQDRTDTSRSEVRVLVPVGSVQESTEGMIDIAIPGKATDDVDVACYDIHRRLKTLETETIAARLQLAAVCARAGTSVPSKRLQMTGTEAAVEILRACRSSRPFSASERDMIVSICKWGYCDPAVKILAVQLLMEADRLAFLFGESQRIDMAMSCRDEKSEYQDTCARRIERNPLRLQFRSEEETIILGHVQHGSVSRFTKEVEVVDPLPVVEDYVPSIENELRLLLRIETDGRKDIPPFPLNSTTENAMSKGMLEELQISWNSYHSQVEPELKTRPDMLLGSFETLLSEVSLRRVQMEEYVRKCLFKATTSSRDRLLRLVNYLPLVTVRDLVRCVFDQETLHTLAPKLSAKSRKLVTKAVVVYLELCVLEDKVERLIWIACRSGDLSEAQLIDELKNVRQWQSAEYPYWLAFEVEGRLQIRHEQFVIARHHIDRPGTVCQLNMRRGKTRVILPMLFLYFTRSRCRQVIRAHFLSPLLSEAQQFMHRYLSATSARLGIYEQPFHRQIDLNVRKLEFP</sequence>
<reference evidence="1 2" key="1">
    <citation type="journal article" date="2022" name="bioRxiv">
        <title>The genome of the oomycete Peronosclerospora sorghi, a cosmopolitan pathogen of maize and sorghum, is inflated with dispersed pseudogenes.</title>
        <authorList>
            <person name="Fletcher K."/>
            <person name="Martin F."/>
            <person name="Isakeit T."/>
            <person name="Cavanaugh K."/>
            <person name="Magill C."/>
            <person name="Michelmore R."/>
        </authorList>
    </citation>
    <scope>NUCLEOTIDE SEQUENCE [LARGE SCALE GENOMIC DNA]</scope>
    <source>
        <strain evidence="1">P6</strain>
    </source>
</reference>
<gene>
    <name evidence="1" type="ORF">PsorP6_005456</name>
</gene>
<organism evidence="1 2">
    <name type="scientific">Peronosclerospora sorghi</name>
    <dbReference type="NCBI Taxonomy" id="230839"/>
    <lineage>
        <taxon>Eukaryota</taxon>
        <taxon>Sar</taxon>
        <taxon>Stramenopiles</taxon>
        <taxon>Oomycota</taxon>
        <taxon>Peronosporomycetes</taxon>
        <taxon>Peronosporales</taxon>
        <taxon>Peronosporaceae</taxon>
        <taxon>Peronosclerospora</taxon>
    </lineage>
</organism>
<name>A0ACC0W446_9STRA</name>
<dbReference type="EMBL" id="CM047583">
    <property type="protein sequence ID" value="KAI9912486.1"/>
    <property type="molecule type" value="Genomic_DNA"/>
</dbReference>
<comment type="caution">
    <text evidence="1">The sequence shown here is derived from an EMBL/GenBank/DDBJ whole genome shotgun (WGS) entry which is preliminary data.</text>
</comment>
<evidence type="ECO:0000313" key="1">
    <source>
        <dbReference type="EMBL" id="KAI9912486.1"/>
    </source>
</evidence>
<dbReference type="Proteomes" id="UP001163321">
    <property type="component" value="Chromosome 4"/>
</dbReference>